<dbReference type="OrthoDB" id="2293289at2"/>
<sequence>MISKDVKNILLKRLDELKINPSNIFIQNIPQDFTEVDETAVLISEINSIYSGRASDVSTTKDSRIEIQIFYRGDTSPDITESIINQELEKNWFYQYDSYPNVDPDTGFLTRTMKYEKTEVI</sequence>
<dbReference type="AlphaFoldDB" id="A0A0R1KXR6"/>
<dbReference type="Proteomes" id="UP000051515">
    <property type="component" value="Unassembled WGS sequence"/>
</dbReference>
<comment type="caution">
    <text evidence="1">The sequence shown here is derived from an EMBL/GenBank/DDBJ whole genome shotgun (WGS) entry which is preliminary data.</text>
</comment>
<reference evidence="1 2" key="1">
    <citation type="journal article" date="2015" name="Genome Announc.">
        <title>Expanding the biotechnology potential of lactobacilli through comparative genomics of 213 strains and associated genera.</title>
        <authorList>
            <person name="Sun Z."/>
            <person name="Harris H.M."/>
            <person name="McCann A."/>
            <person name="Guo C."/>
            <person name="Argimon S."/>
            <person name="Zhang W."/>
            <person name="Yang X."/>
            <person name="Jeffery I.B."/>
            <person name="Cooney J.C."/>
            <person name="Kagawa T.F."/>
            <person name="Liu W."/>
            <person name="Song Y."/>
            <person name="Salvetti E."/>
            <person name="Wrobel A."/>
            <person name="Rasinkangas P."/>
            <person name="Parkhill J."/>
            <person name="Rea M.C."/>
            <person name="O'Sullivan O."/>
            <person name="Ritari J."/>
            <person name="Douillard F.P."/>
            <person name="Paul Ross R."/>
            <person name="Yang R."/>
            <person name="Briner A.E."/>
            <person name="Felis G.E."/>
            <person name="de Vos W.M."/>
            <person name="Barrangou R."/>
            <person name="Klaenhammer T.R."/>
            <person name="Caufield P.W."/>
            <person name="Cui Y."/>
            <person name="Zhang H."/>
            <person name="O'Toole P.W."/>
        </authorList>
    </citation>
    <scope>NUCLEOTIDE SEQUENCE [LARGE SCALE GENOMIC DNA]</scope>
    <source>
        <strain evidence="1 2">DSM 19674</strain>
    </source>
</reference>
<dbReference type="Pfam" id="PF05657">
    <property type="entry name" value="DUF806"/>
    <property type="match status" value="1"/>
</dbReference>
<dbReference type="STRING" id="1423788.FC78_GL000777"/>
<protein>
    <submittedName>
        <fullName evidence="1">Uncharacterized protein</fullName>
    </submittedName>
</protein>
<dbReference type="RefSeq" id="WP_056950713.1">
    <property type="nucleotide sequence ID" value="NZ_AZDY01000012.1"/>
</dbReference>
<accession>A0A0R1KXR6</accession>
<keyword evidence="2" id="KW-1185">Reference proteome</keyword>
<gene>
    <name evidence="1" type="ORF">FC78_GL000777</name>
</gene>
<organism evidence="1 2">
    <name type="scientific">Companilactobacillus bobalius DSM 19674</name>
    <dbReference type="NCBI Taxonomy" id="1423788"/>
    <lineage>
        <taxon>Bacteria</taxon>
        <taxon>Bacillati</taxon>
        <taxon>Bacillota</taxon>
        <taxon>Bacilli</taxon>
        <taxon>Lactobacillales</taxon>
        <taxon>Lactobacillaceae</taxon>
        <taxon>Companilactobacillus</taxon>
        <taxon>Companilactobacillus bobalius</taxon>
    </lineage>
</organism>
<dbReference type="InterPro" id="IPR008524">
    <property type="entry name" value="DUF806"/>
</dbReference>
<dbReference type="EMBL" id="AZDY01000012">
    <property type="protein sequence ID" value="KRK84546.1"/>
    <property type="molecule type" value="Genomic_DNA"/>
</dbReference>
<evidence type="ECO:0000313" key="2">
    <source>
        <dbReference type="Proteomes" id="UP000051515"/>
    </source>
</evidence>
<name>A0A0R1KXR6_9LACO</name>
<evidence type="ECO:0000313" key="1">
    <source>
        <dbReference type="EMBL" id="KRK84546.1"/>
    </source>
</evidence>
<proteinExistence type="predicted"/>
<dbReference type="PATRIC" id="fig|1423788.3.peg.796"/>